<organism evidence="1 2">
    <name type="scientific">Candidatus Thiodictyon syntrophicum</name>
    <dbReference type="NCBI Taxonomy" id="1166950"/>
    <lineage>
        <taxon>Bacteria</taxon>
        <taxon>Pseudomonadati</taxon>
        <taxon>Pseudomonadota</taxon>
        <taxon>Gammaproteobacteria</taxon>
        <taxon>Chromatiales</taxon>
        <taxon>Chromatiaceae</taxon>
        <taxon>Thiodictyon</taxon>
    </lineage>
</organism>
<proteinExistence type="predicted"/>
<reference evidence="1 2" key="1">
    <citation type="submission" date="2017-03" db="EMBL/GenBank/DDBJ databases">
        <title>Complete genome sequence of Candidatus 'Thiodictyon syntrophicum' sp. nov. strain Cad16T, a photolithoautotroph purple sulfur bacterium isolated from an alpine meromictic lake.</title>
        <authorList>
            <person name="Luedin S.M."/>
            <person name="Pothier J.F."/>
            <person name="Danza F."/>
            <person name="Storelli N."/>
            <person name="Wittwer M."/>
            <person name="Tonolla M."/>
        </authorList>
    </citation>
    <scope>NUCLEOTIDE SEQUENCE [LARGE SCALE GENOMIC DNA]</scope>
    <source>
        <strain evidence="1 2">Cad16T</strain>
    </source>
</reference>
<evidence type="ECO:0000313" key="1">
    <source>
        <dbReference type="EMBL" id="AUB80095.1"/>
    </source>
</evidence>
<name>A0A2K8U3I5_9GAMM</name>
<accession>A0A2K8U3I5</accession>
<dbReference type="AlphaFoldDB" id="A0A2K8U3I5"/>
<evidence type="ECO:0000313" key="2">
    <source>
        <dbReference type="Proteomes" id="UP000232638"/>
    </source>
</evidence>
<sequence length="351" mass="37631">MPVPATKTSLRLICPGLFGPADCVAGLNAPTPGLDRLLSRADCRETASRDPLETLAGAFSVPSSPELDLPSAPLCLLTQAPDLAGDGCWFHADPVQLHPDRDRLLLFAGPTLAVLPAEAAALTAAFNAHFIDDGLRLAVPRPGAWYLRVNAAPRLRTRPLHAVAGRALDGLLPAGPDARAWNRWQNEAQMLFYQHPVNQERERLGRPTVSGVWTWGGGVLPRVSGGPGLTIADHPLALGLARAAGGRSLGTGEGSRTPLAWAASGAGSPPGEVLIFWDALWWPALTGDCGAWRAALSDLEALAGRLGAELTAGRVRSLVLDDGQRWTFTLTAWGHRRFWRRGGFREPRYFR</sequence>
<dbReference type="EMBL" id="CP020370">
    <property type="protein sequence ID" value="AUB80095.1"/>
    <property type="molecule type" value="Genomic_DNA"/>
</dbReference>
<gene>
    <name evidence="1" type="ORF">THSYN_03360</name>
</gene>
<evidence type="ECO:0008006" key="3">
    <source>
        <dbReference type="Google" id="ProtNLM"/>
    </source>
</evidence>
<dbReference type="Proteomes" id="UP000232638">
    <property type="component" value="Chromosome"/>
</dbReference>
<keyword evidence="2" id="KW-1185">Reference proteome</keyword>
<dbReference type="KEGG" id="tsy:THSYN_03360"/>
<protein>
    <recommendedName>
        <fullName evidence="3">Phosphoglycerate mutase</fullName>
    </recommendedName>
</protein>